<feature type="compositionally biased region" description="Low complexity" evidence="2">
    <location>
        <begin position="23"/>
        <end position="50"/>
    </location>
</feature>
<comment type="caution">
    <text evidence="3">The sequence shown here is derived from an EMBL/GenBank/DDBJ whole genome shotgun (WGS) entry which is preliminary data.</text>
</comment>
<evidence type="ECO:0000313" key="3">
    <source>
        <dbReference type="EMBL" id="GAA1554395.1"/>
    </source>
</evidence>
<gene>
    <name evidence="3" type="ORF">GCM10009762_28900</name>
</gene>
<proteinExistence type="predicted"/>
<evidence type="ECO:0000256" key="1">
    <source>
        <dbReference type="SAM" id="Coils"/>
    </source>
</evidence>
<keyword evidence="1" id="KW-0175">Coiled coil</keyword>
<dbReference type="InterPro" id="IPR007139">
    <property type="entry name" value="DUF349"/>
</dbReference>
<evidence type="ECO:0000313" key="4">
    <source>
        <dbReference type="Proteomes" id="UP001501288"/>
    </source>
</evidence>
<protein>
    <submittedName>
        <fullName evidence="3">DUF349 domain-containing protein</fullName>
    </submittedName>
</protein>
<dbReference type="EMBL" id="BAAANV010000069">
    <property type="protein sequence ID" value="GAA1554395.1"/>
    <property type="molecule type" value="Genomic_DNA"/>
</dbReference>
<accession>A0ABN2C8R6</accession>
<sequence length="470" mass="51030">MNVSEDSTTPTPTPGSIKSSAMPKPTAVPAAAEASGTPAAAPTAPIAPVAESTSNAASFGRVGEDGTVYVKTPDGEKAVGSYPGKSEDEALAYFARKYDELHASAALLLQRVTQTDVSAHDATESLKNLRKQVGEANVVGDLPALDGIVEDISTALRVKAQVEGEQRAAAKAEALKQREALVTEAEQIAAQDPEKVQWKKSTTRMRELLDEWKTHQKGGARLDRDVESTLWQRFSAARNGFDKTRRAHFSKLDEQHGAAKKEKERLVAEAEKLQNSTDWGSTASAFKRLMGDWRAAGRASRADDDALWQRFKAAQDAFFAAKDEVVAEENKEFEANAKVKEELLAQGQKILPVKELGAAKAQLRALQEKWDAAGKVPRKDMDRLEKGMRRIENAVRDAEQAQWKKSDPEVSARANSMVAQLESAIADLQAGVDAAEASGNSNKANKLRQELNAKQSWLDQVRSTASELDG</sequence>
<organism evidence="3 4">
    <name type="scientific">Dermacoccus barathri</name>
    <dbReference type="NCBI Taxonomy" id="322601"/>
    <lineage>
        <taxon>Bacteria</taxon>
        <taxon>Bacillati</taxon>
        <taxon>Actinomycetota</taxon>
        <taxon>Actinomycetes</taxon>
        <taxon>Micrococcales</taxon>
        <taxon>Dermacoccaceae</taxon>
        <taxon>Dermacoccus</taxon>
    </lineage>
</organism>
<feature type="coiled-coil region" evidence="1">
    <location>
        <begin position="381"/>
        <end position="438"/>
    </location>
</feature>
<dbReference type="Pfam" id="PF03993">
    <property type="entry name" value="DUF349"/>
    <property type="match status" value="3"/>
</dbReference>
<feature type="region of interest" description="Disordered" evidence="2">
    <location>
        <begin position="1"/>
        <end position="83"/>
    </location>
</feature>
<dbReference type="RefSeq" id="WP_241510904.1">
    <property type="nucleotide sequence ID" value="NZ_BAAANV010000069.1"/>
</dbReference>
<name>A0ABN2C8R6_9MICO</name>
<dbReference type="Proteomes" id="UP001501288">
    <property type="component" value="Unassembled WGS sequence"/>
</dbReference>
<reference evidence="3 4" key="1">
    <citation type="journal article" date="2019" name="Int. J. Syst. Evol. Microbiol.">
        <title>The Global Catalogue of Microorganisms (GCM) 10K type strain sequencing project: providing services to taxonomists for standard genome sequencing and annotation.</title>
        <authorList>
            <consortium name="The Broad Institute Genomics Platform"/>
            <consortium name="The Broad Institute Genome Sequencing Center for Infectious Disease"/>
            <person name="Wu L."/>
            <person name="Ma J."/>
        </authorList>
    </citation>
    <scope>NUCLEOTIDE SEQUENCE [LARGE SCALE GENOMIC DNA]</scope>
    <source>
        <strain evidence="3 4">JCM 14588</strain>
    </source>
</reference>
<feature type="compositionally biased region" description="Polar residues" evidence="2">
    <location>
        <begin position="1"/>
        <end position="19"/>
    </location>
</feature>
<keyword evidence="4" id="KW-1185">Reference proteome</keyword>
<evidence type="ECO:0000256" key="2">
    <source>
        <dbReference type="SAM" id="MobiDB-lite"/>
    </source>
</evidence>